<dbReference type="PANTHER" id="PTHR33908:SF11">
    <property type="entry name" value="MEMBRANE PROTEIN"/>
    <property type="match status" value="1"/>
</dbReference>
<evidence type="ECO:0000256" key="3">
    <source>
        <dbReference type="ARBA" id="ARBA00022676"/>
    </source>
</evidence>
<evidence type="ECO:0000256" key="2">
    <source>
        <dbReference type="ARBA" id="ARBA00022475"/>
    </source>
</evidence>
<keyword evidence="3" id="KW-0328">Glycosyltransferase</keyword>
<proteinExistence type="predicted"/>
<evidence type="ECO:0000313" key="9">
    <source>
        <dbReference type="EMBL" id="MBG9378157.1"/>
    </source>
</evidence>
<dbReference type="Proteomes" id="UP000628448">
    <property type="component" value="Unassembled WGS sequence"/>
</dbReference>
<keyword evidence="4" id="KW-0808">Transferase</keyword>
<comment type="subcellular location">
    <subcellularLocation>
        <location evidence="1">Cell membrane</location>
        <topology evidence="1">Multi-pass membrane protein</topology>
    </subcellularLocation>
</comment>
<sequence length="234" mass="26690">MKAVTEKNKPYWIFVCITLTYIFFSWITFRGFNGTDDLHYAMLASELLKGRYNPFNENDIFSGRILLISYQALIYYIGGVNIITSQLGTMLATILCAYLTVFKLISKSSNNRVICAAALFYFNPVLPASDLTIMPDVYVMLAGLLVILLWKKTLDKSRESGKIIPFFLIGLIIFMALFFKENALVYLPFILLIAVLERKDYGLKPAFIITASFILLVFISGLLYYHYTNNFFSG</sequence>
<dbReference type="AlphaFoldDB" id="A0A931MCN1"/>
<evidence type="ECO:0000256" key="4">
    <source>
        <dbReference type="ARBA" id="ARBA00022679"/>
    </source>
</evidence>
<gene>
    <name evidence="9" type="ORF">I5907_18105</name>
</gene>
<feature type="transmembrane region" description="Helical" evidence="8">
    <location>
        <begin position="166"/>
        <end position="194"/>
    </location>
</feature>
<comment type="caution">
    <text evidence="9">The sequence shown here is derived from an EMBL/GenBank/DDBJ whole genome shotgun (WGS) entry which is preliminary data.</text>
</comment>
<organism evidence="9 10">
    <name type="scientific">Panacibacter microcysteis</name>
    <dbReference type="NCBI Taxonomy" id="2793269"/>
    <lineage>
        <taxon>Bacteria</taxon>
        <taxon>Pseudomonadati</taxon>
        <taxon>Bacteroidota</taxon>
        <taxon>Chitinophagia</taxon>
        <taxon>Chitinophagales</taxon>
        <taxon>Chitinophagaceae</taxon>
        <taxon>Panacibacter</taxon>
    </lineage>
</organism>
<dbReference type="InterPro" id="IPR050297">
    <property type="entry name" value="LipidA_mod_glycosyltrf_83"/>
</dbReference>
<keyword evidence="7 8" id="KW-0472">Membrane</keyword>
<name>A0A931MCN1_9BACT</name>
<keyword evidence="2" id="KW-1003">Cell membrane</keyword>
<dbReference type="PANTHER" id="PTHR33908">
    <property type="entry name" value="MANNOSYLTRANSFERASE YKCB-RELATED"/>
    <property type="match status" value="1"/>
</dbReference>
<dbReference type="EMBL" id="JADWYR010000002">
    <property type="protein sequence ID" value="MBG9378157.1"/>
    <property type="molecule type" value="Genomic_DNA"/>
</dbReference>
<evidence type="ECO:0000256" key="8">
    <source>
        <dbReference type="SAM" id="Phobius"/>
    </source>
</evidence>
<protein>
    <submittedName>
        <fullName evidence="9">Phospholipid carrier-dependent glycosyltransferase</fullName>
    </submittedName>
</protein>
<dbReference type="GO" id="GO:0009103">
    <property type="term" value="P:lipopolysaccharide biosynthetic process"/>
    <property type="evidence" value="ECO:0007669"/>
    <property type="project" value="UniProtKB-ARBA"/>
</dbReference>
<evidence type="ECO:0000256" key="1">
    <source>
        <dbReference type="ARBA" id="ARBA00004651"/>
    </source>
</evidence>
<dbReference type="GO" id="GO:0005886">
    <property type="term" value="C:plasma membrane"/>
    <property type="evidence" value="ECO:0007669"/>
    <property type="project" value="UniProtKB-SubCell"/>
</dbReference>
<dbReference type="RefSeq" id="WP_196992207.1">
    <property type="nucleotide sequence ID" value="NZ_JADWYR010000002.1"/>
</dbReference>
<feature type="transmembrane region" description="Helical" evidence="8">
    <location>
        <begin position="137"/>
        <end position="154"/>
    </location>
</feature>
<keyword evidence="6 8" id="KW-1133">Transmembrane helix</keyword>
<evidence type="ECO:0000256" key="5">
    <source>
        <dbReference type="ARBA" id="ARBA00022692"/>
    </source>
</evidence>
<evidence type="ECO:0000313" key="10">
    <source>
        <dbReference type="Proteomes" id="UP000628448"/>
    </source>
</evidence>
<keyword evidence="5 8" id="KW-0812">Transmembrane</keyword>
<feature type="transmembrane region" description="Helical" evidence="8">
    <location>
        <begin position="206"/>
        <end position="225"/>
    </location>
</feature>
<accession>A0A931MCN1</accession>
<dbReference type="GO" id="GO:0016763">
    <property type="term" value="F:pentosyltransferase activity"/>
    <property type="evidence" value="ECO:0007669"/>
    <property type="project" value="TreeGrafter"/>
</dbReference>
<feature type="transmembrane region" description="Helical" evidence="8">
    <location>
        <begin position="73"/>
        <end position="101"/>
    </location>
</feature>
<evidence type="ECO:0000256" key="6">
    <source>
        <dbReference type="ARBA" id="ARBA00022989"/>
    </source>
</evidence>
<reference evidence="9" key="1">
    <citation type="submission" date="2020-11" db="EMBL/GenBank/DDBJ databases">
        <title>Bacterial whole genome sequence for Panacibacter sp. DH6.</title>
        <authorList>
            <person name="Le V."/>
            <person name="Ko S."/>
            <person name="Ahn C.-Y."/>
            <person name="Oh H.-M."/>
        </authorList>
    </citation>
    <scope>NUCLEOTIDE SEQUENCE</scope>
    <source>
        <strain evidence="9">DH6</strain>
    </source>
</reference>
<keyword evidence="10" id="KW-1185">Reference proteome</keyword>
<feature type="transmembrane region" description="Helical" evidence="8">
    <location>
        <begin position="12"/>
        <end position="29"/>
    </location>
</feature>
<evidence type="ECO:0000256" key="7">
    <source>
        <dbReference type="ARBA" id="ARBA00023136"/>
    </source>
</evidence>